<dbReference type="InterPro" id="IPR040090">
    <property type="entry name" value="TXNDC16"/>
</dbReference>
<reference evidence="6" key="1">
    <citation type="journal article" date="2020" name="Nat. Ecol. Evol.">
        <title>Deeply conserved synteny resolves early events in vertebrate evolution.</title>
        <authorList>
            <person name="Simakov O."/>
            <person name="Marletaz F."/>
            <person name="Yue J.X."/>
            <person name="O'Connell B."/>
            <person name="Jenkins J."/>
            <person name="Brandt A."/>
            <person name="Calef R."/>
            <person name="Tung C.H."/>
            <person name="Huang T.K."/>
            <person name="Schmutz J."/>
            <person name="Satoh N."/>
            <person name="Yu J.K."/>
            <person name="Putnam N.H."/>
            <person name="Green R.E."/>
            <person name="Rokhsar D.S."/>
        </authorList>
    </citation>
    <scope>NUCLEOTIDE SEQUENCE [LARGE SCALE GENOMIC DNA]</scope>
    <source>
        <strain evidence="6">S238N-H82</strain>
    </source>
</reference>
<feature type="compositionally biased region" description="Basic and acidic residues" evidence="1">
    <location>
        <begin position="874"/>
        <end position="924"/>
    </location>
</feature>
<dbReference type="AlphaFoldDB" id="A0A9J7KQ12"/>
<dbReference type="InterPro" id="IPR057639">
    <property type="entry name" value="TXNDC16_N"/>
</dbReference>
<keyword evidence="2" id="KW-0732">Signal</keyword>
<gene>
    <name evidence="7" type="primary">LOC118410392</name>
</gene>
<dbReference type="CDD" id="cd02981">
    <property type="entry name" value="PDI_b_family"/>
    <property type="match status" value="1"/>
</dbReference>
<reference evidence="7" key="2">
    <citation type="submission" date="2025-08" db="UniProtKB">
        <authorList>
            <consortium name="RefSeq"/>
        </authorList>
    </citation>
    <scope>IDENTIFICATION</scope>
    <source>
        <strain evidence="7">S238N-H82</strain>
        <tissue evidence="7">Testes</tissue>
    </source>
</reference>
<keyword evidence="6" id="KW-1185">Reference proteome</keyword>
<dbReference type="PANTHER" id="PTHR22699">
    <property type="entry name" value="THIOREDOXIN DOMAIN-CONTAINING PROTEIN 16"/>
    <property type="match status" value="1"/>
</dbReference>
<dbReference type="RefSeq" id="XP_035667977.1">
    <property type="nucleotide sequence ID" value="XM_035812084.1"/>
</dbReference>
<dbReference type="Pfam" id="PF13848">
    <property type="entry name" value="Thioredoxin_6"/>
    <property type="match status" value="1"/>
</dbReference>
<accession>A0A9J7KQ12</accession>
<feature type="chain" id="PRO_5039904014" evidence="2">
    <location>
        <begin position="25"/>
        <end position="924"/>
    </location>
</feature>
<organism evidence="6 7">
    <name type="scientific">Branchiostoma floridae</name>
    <name type="common">Florida lancelet</name>
    <name type="synonym">Amphioxus</name>
    <dbReference type="NCBI Taxonomy" id="7739"/>
    <lineage>
        <taxon>Eukaryota</taxon>
        <taxon>Metazoa</taxon>
        <taxon>Chordata</taxon>
        <taxon>Cephalochordata</taxon>
        <taxon>Leptocardii</taxon>
        <taxon>Amphioxiformes</taxon>
        <taxon>Branchiostomatidae</taxon>
        <taxon>Branchiostoma</taxon>
    </lineage>
</organism>
<dbReference type="InterPro" id="IPR013766">
    <property type="entry name" value="Thioredoxin_domain"/>
</dbReference>
<evidence type="ECO:0000259" key="5">
    <source>
        <dbReference type="Pfam" id="PF24509"/>
    </source>
</evidence>
<proteinExistence type="predicted"/>
<dbReference type="Pfam" id="PF24509">
    <property type="entry name" value="TXNDC16_2nd"/>
    <property type="match status" value="1"/>
</dbReference>
<protein>
    <submittedName>
        <fullName evidence="7">Thioredoxin domain-containing protein 16-like</fullName>
    </submittedName>
</protein>
<evidence type="ECO:0000313" key="7">
    <source>
        <dbReference type="RefSeq" id="XP_035667977.1"/>
    </source>
</evidence>
<dbReference type="InterPro" id="IPR036249">
    <property type="entry name" value="Thioredoxin-like_sf"/>
</dbReference>
<feature type="compositionally biased region" description="Basic and acidic residues" evidence="1">
    <location>
        <begin position="817"/>
        <end position="860"/>
    </location>
</feature>
<name>A0A9J7KQ12_BRAFL</name>
<feature type="signal peptide" evidence="2">
    <location>
        <begin position="1"/>
        <end position="24"/>
    </location>
</feature>
<dbReference type="SUPFAM" id="SSF52833">
    <property type="entry name" value="Thioredoxin-like"/>
    <property type="match status" value="2"/>
</dbReference>
<dbReference type="InterPro" id="IPR057642">
    <property type="entry name" value="TXNDC16_2nd"/>
</dbReference>
<dbReference type="CDD" id="cd02961">
    <property type="entry name" value="PDI_a_family"/>
    <property type="match status" value="1"/>
</dbReference>
<feature type="domain" description="TXNDC16 second thioredoxin-like" evidence="5">
    <location>
        <begin position="154"/>
        <end position="268"/>
    </location>
</feature>
<dbReference type="PANTHER" id="PTHR22699:SF1">
    <property type="entry name" value="THIOREDOXIN DOMAIN-CONTAINING PROTEIN 16"/>
    <property type="match status" value="1"/>
</dbReference>
<evidence type="ECO:0000313" key="6">
    <source>
        <dbReference type="Proteomes" id="UP000001554"/>
    </source>
</evidence>
<feature type="compositionally biased region" description="Basic residues" evidence="1">
    <location>
        <begin position="861"/>
        <end position="873"/>
    </location>
</feature>
<evidence type="ECO:0000259" key="4">
    <source>
        <dbReference type="Pfam" id="PF24508"/>
    </source>
</evidence>
<sequence length="924" mass="104073">MAGLAVTTALLAFLFSAQFSPTRSERLSLDPLDALDSVELRMSNSIPTHAFASFVGSSRKISVVYFFKRDLSHLGTALRHFDAAKREKKLKQTAQFAKVNCTKDPAIPYCSVDKSHHYVYIVSQGMVKDAVPIIEITEADALVYRIFQVQLGKSLKRIKTEKKLVDLQRRSAGHKDIIVSYQMDGKPFEHRIFLEFAMDHQKQYLFIVTTKVKLSRVLSGGKPASMPTAWYLHCAEEKEGSETCRNTAYRGLLRSYGLSNFMRAIKLPTVITFSDEQLTTCRTLGLHVIYVFTNTGKKSDAAEVAASLGKAFRGTSGVMLTNLDKISKSSLQSLGVNLTREVELPAVAIQANGHGDLHFMSGFVPENLLEYLQTYVTYYEALQVHKIQQSKLRRTDKDGQGDVVAIAVNQDKVNTIELKHISTLTDKTFATLVEEERFVVVMFHLTWDVRSKAFMHSYSEASVILADDVHCNVTLAQVLCDDWTDVCRLNDIASYPTVRVFAGGAFLKDYRRMLDTAEFVHFVKLLQIEAPIEIKSADDAAGFHTGTSPELLKDSPHTSVVGGFTSRDQEEFRIFEQAARYLHGYFALGAVTDENVAAKVCSQFDAAVPCVVVVKRNDEHQQHKVFQEDAMDAEILINFIQVASLPVFPKLTVRNFPALSRMSKPFVILFGGSASDLRAVGKIAALEQINAVFSWMDLNDPDRFAVELLDLYAASTDIPVLVMVDHATGNICLYPHSGNFGMEEIKAWVEECKGGNAVKTSKLLEEKWKPVSPALDFLRRLDAVGDSAKQLEHPRAPSDEYEEDEREILAYRTRIAQQERDDDKQKKKEVKQKKEGKEQKGHHEKEGNVAEKQGKDEVKEKKKKEKQKKKEVKQKKEGKVQKDHNEKEGNDAEKQGKDEVKDKQKKEKHTNIEDETNEMPRDEL</sequence>
<evidence type="ECO:0000256" key="2">
    <source>
        <dbReference type="SAM" id="SignalP"/>
    </source>
</evidence>
<dbReference type="Gene3D" id="3.40.30.10">
    <property type="entry name" value="Glutaredoxin"/>
    <property type="match status" value="3"/>
</dbReference>
<feature type="domain" description="TXNDC16 N-terminal" evidence="4">
    <location>
        <begin position="49"/>
        <end position="143"/>
    </location>
</feature>
<feature type="domain" description="Thioredoxin" evidence="3">
    <location>
        <begin position="422"/>
        <end position="524"/>
    </location>
</feature>
<evidence type="ECO:0000259" key="3">
    <source>
        <dbReference type="Pfam" id="PF00085"/>
    </source>
</evidence>
<dbReference type="OrthoDB" id="427280at2759"/>
<feature type="region of interest" description="Disordered" evidence="1">
    <location>
        <begin position="815"/>
        <end position="924"/>
    </location>
</feature>
<evidence type="ECO:0000256" key="1">
    <source>
        <dbReference type="SAM" id="MobiDB-lite"/>
    </source>
</evidence>
<dbReference type="Proteomes" id="UP000001554">
    <property type="component" value="Chromosome 2"/>
</dbReference>
<dbReference type="OMA" id="CFDWTDV"/>
<dbReference type="Pfam" id="PF24508">
    <property type="entry name" value="TXNDC16_N"/>
    <property type="match status" value="1"/>
</dbReference>
<dbReference type="GeneID" id="118410392"/>
<dbReference type="KEGG" id="bfo:118410392"/>
<dbReference type="Pfam" id="PF00085">
    <property type="entry name" value="Thioredoxin"/>
    <property type="match status" value="1"/>
</dbReference>